<proteinExistence type="predicted"/>
<reference evidence="1 2" key="1">
    <citation type="journal article" date="2015" name="Genome Announc.">
        <title>Expanding the biotechnology potential of lactobacilli through comparative genomics of 213 strains and associated genera.</title>
        <authorList>
            <person name="Sun Z."/>
            <person name="Harris H.M."/>
            <person name="McCann A."/>
            <person name="Guo C."/>
            <person name="Argimon S."/>
            <person name="Zhang W."/>
            <person name="Yang X."/>
            <person name="Jeffery I.B."/>
            <person name="Cooney J.C."/>
            <person name="Kagawa T.F."/>
            <person name="Liu W."/>
            <person name="Song Y."/>
            <person name="Salvetti E."/>
            <person name="Wrobel A."/>
            <person name="Rasinkangas P."/>
            <person name="Parkhill J."/>
            <person name="Rea M.C."/>
            <person name="O'Sullivan O."/>
            <person name="Ritari J."/>
            <person name="Douillard F.P."/>
            <person name="Paul Ross R."/>
            <person name="Yang R."/>
            <person name="Briner A.E."/>
            <person name="Felis G.E."/>
            <person name="de Vos W.M."/>
            <person name="Barrangou R."/>
            <person name="Klaenhammer T.R."/>
            <person name="Caufield P.W."/>
            <person name="Cui Y."/>
            <person name="Zhang H."/>
            <person name="O'Toole P.W."/>
        </authorList>
    </citation>
    <scope>NUCLEOTIDE SEQUENCE [LARGE SCALE GENOMIC DNA]</scope>
    <source>
        <strain evidence="1 2">DSM 12744</strain>
    </source>
</reference>
<dbReference type="EMBL" id="AZEC01000007">
    <property type="protein sequence ID" value="KRL12592.1"/>
    <property type="molecule type" value="Genomic_DNA"/>
</dbReference>
<dbReference type="PATRIC" id="fig|1423792.3.peg.2986"/>
<dbReference type="AlphaFoldDB" id="A0A0R1MWP1"/>
<accession>A0A0R1MWP1</accession>
<organism evidence="1 2">
    <name type="scientific">Schleiferilactobacillus perolens DSM 12744</name>
    <dbReference type="NCBI Taxonomy" id="1423792"/>
    <lineage>
        <taxon>Bacteria</taxon>
        <taxon>Bacillati</taxon>
        <taxon>Bacillota</taxon>
        <taxon>Bacilli</taxon>
        <taxon>Lactobacillales</taxon>
        <taxon>Lactobacillaceae</taxon>
        <taxon>Schleiferilactobacillus</taxon>
    </lineage>
</organism>
<evidence type="ECO:0000313" key="1">
    <source>
        <dbReference type="EMBL" id="KRL12592.1"/>
    </source>
</evidence>
<comment type="caution">
    <text evidence="1">The sequence shown here is derived from an EMBL/GenBank/DDBJ whole genome shotgun (WGS) entry which is preliminary data.</text>
</comment>
<gene>
    <name evidence="1" type="ORF">FD09_GL002912</name>
</gene>
<dbReference type="RefSeq" id="WP_057820653.1">
    <property type="nucleotide sequence ID" value="NZ_AZEC01000007.1"/>
</dbReference>
<dbReference type="Proteomes" id="UP000051330">
    <property type="component" value="Unassembled WGS sequence"/>
</dbReference>
<sequence>MTNEERWQLGFKHAGVESRLIHGAIKRVGREFGIFDHDDLVQEAKIVFATDYVNTRPTTPAEWEQFRPRVFQHIIWALRDLQRREKWRADRWVDEASLVNAPIAVSGIGRALRQEALRLCQTERERLIVLRHWFADESLAVLARRTGYAERTLRLTRQRLQQRIVKSAQDINSITGER</sequence>
<evidence type="ECO:0000313" key="2">
    <source>
        <dbReference type="Proteomes" id="UP000051330"/>
    </source>
</evidence>
<dbReference type="OrthoDB" id="2248780at2"/>
<dbReference type="STRING" id="1423792.FD09_GL002912"/>
<evidence type="ECO:0008006" key="3">
    <source>
        <dbReference type="Google" id="ProtNLM"/>
    </source>
</evidence>
<keyword evidence="2" id="KW-1185">Reference proteome</keyword>
<name>A0A0R1MWP1_9LACO</name>
<protein>
    <recommendedName>
        <fullName evidence="3">RNA polymerase sigma-70 region 2 domain-containing protein</fullName>
    </recommendedName>
</protein>